<gene>
    <name evidence="1" type="ORF">NBRC116585_05840</name>
</gene>
<evidence type="ECO:0000313" key="1">
    <source>
        <dbReference type="EMBL" id="GAA6144467.1"/>
    </source>
</evidence>
<keyword evidence="2" id="KW-1185">Reference proteome</keyword>
<name>A0ABP9ZWF4_9GAMM</name>
<evidence type="ECO:0000313" key="2">
    <source>
        <dbReference type="Proteomes" id="UP001481413"/>
    </source>
</evidence>
<accession>A0ABP9ZWF4</accession>
<dbReference type="Proteomes" id="UP001481413">
    <property type="component" value="Unassembled WGS sequence"/>
</dbReference>
<comment type="caution">
    <text evidence="1">The sequence shown here is derived from an EMBL/GenBank/DDBJ whole genome shotgun (WGS) entry which is preliminary data.</text>
</comment>
<dbReference type="EMBL" id="BAABWH010000001">
    <property type="protein sequence ID" value="GAA6144467.1"/>
    <property type="molecule type" value="Genomic_DNA"/>
</dbReference>
<protein>
    <submittedName>
        <fullName evidence="1">Uncharacterized protein</fullName>
    </submittedName>
</protein>
<organism evidence="1 2">
    <name type="scientific">Thalassolituus maritimus</name>
    <dbReference type="NCBI Taxonomy" id="484498"/>
    <lineage>
        <taxon>Bacteria</taxon>
        <taxon>Pseudomonadati</taxon>
        <taxon>Pseudomonadota</taxon>
        <taxon>Gammaproteobacteria</taxon>
        <taxon>Oceanospirillales</taxon>
        <taxon>Oceanospirillaceae</taxon>
        <taxon>Thalassolituus</taxon>
    </lineage>
</organism>
<reference evidence="1 2" key="1">
    <citation type="submission" date="2024-04" db="EMBL/GenBank/DDBJ databases">
        <title>Draft genome sequence of Thalassolituus maritimus NBRC 116585.</title>
        <authorList>
            <person name="Miyakawa T."/>
            <person name="Kusuya Y."/>
            <person name="Miura T."/>
        </authorList>
    </citation>
    <scope>NUCLEOTIDE SEQUENCE [LARGE SCALE GENOMIC DNA]</scope>
    <source>
        <strain evidence="1 2">5NW40-0001</strain>
    </source>
</reference>
<proteinExistence type="predicted"/>
<sequence length="69" mass="7670">MIQRCLNSMCWPDLAVRQNQNKEKAALSQQGGFGVRFVPDIIVIVPGYDVDRCFEWASPASFLVIVIGA</sequence>